<keyword evidence="7 10" id="KW-0067">ATP-binding</keyword>
<proteinExistence type="inferred from homology"/>
<keyword evidence="8 10" id="KW-0511">Multifunctional enzyme</keyword>
<dbReference type="InterPro" id="IPR014729">
    <property type="entry name" value="Rossmann-like_a/b/a_fold"/>
</dbReference>
<dbReference type="EMBL" id="WTPX01000093">
    <property type="protein sequence ID" value="NNJ26709.1"/>
    <property type="molecule type" value="Genomic_DNA"/>
</dbReference>
<feature type="active site" evidence="10">
    <location>
        <position position="307"/>
    </location>
</feature>
<keyword evidence="9 10" id="KW-0119">Carbohydrate metabolism</keyword>
<dbReference type="RefSeq" id="WP_171187974.1">
    <property type="nucleotide sequence ID" value="NZ_WTPX01000093.1"/>
</dbReference>
<comment type="catalytic activity">
    <reaction evidence="10">
        <text>D-glycero-beta-D-manno-heptose 1-phosphate + ATP + H(+) = ADP-D-glycero-beta-D-manno-heptose + diphosphate</text>
        <dbReference type="Rhea" id="RHEA:27465"/>
        <dbReference type="ChEBI" id="CHEBI:15378"/>
        <dbReference type="ChEBI" id="CHEBI:30616"/>
        <dbReference type="ChEBI" id="CHEBI:33019"/>
        <dbReference type="ChEBI" id="CHEBI:59967"/>
        <dbReference type="ChEBI" id="CHEBI:61593"/>
        <dbReference type="EC" id="2.7.7.70"/>
    </reaction>
</comment>
<comment type="caution">
    <text evidence="14">The sequence shown here is derived from an EMBL/GenBank/DDBJ whole genome shotgun (WGS) entry which is preliminary data.</text>
</comment>
<feature type="region of interest" description="Ribokinase" evidence="10">
    <location>
        <begin position="1"/>
        <end position="358"/>
    </location>
</feature>
<organism evidence="14 15">
    <name type="scientific">Alienimonas chondri</name>
    <dbReference type="NCBI Taxonomy" id="2681879"/>
    <lineage>
        <taxon>Bacteria</taxon>
        <taxon>Pseudomonadati</taxon>
        <taxon>Planctomycetota</taxon>
        <taxon>Planctomycetia</taxon>
        <taxon>Planctomycetales</taxon>
        <taxon>Planctomycetaceae</taxon>
        <taxon>Alienimonas</taxon>
    </lineage>
</organism>
<keyword evidence="5 10" id="KW-0547">Nucleotide-binding</keyword>
<evidence type="ECO:0000259" key="13">
    <source>
        <dbReference type="Pfam" id="PF01467"/>
    </source>
</evidence>
<evidence type="ECO:0000313" key="14">
    <source>
        <dbReference type="EMBL" id="NNJ26709.1"/>
    </source>
</evidence>
<evidence type="ECO:0000256" key="2">
    <source>
        <dbReference type="ARBA" id="ARBA00003753"/>
    </source>
</evidence>
<comment type="pathway">
    <text evidence="10">Nucleotide-sugar biosynthesis; ADP-L-glycero-beta-D-manno-heptose biosynthesis; ADP-L-glycero-beta-D-manno-heptose from D-glycero-beta-D-manno-heptose 7-phosphate: step 1/4.</text>
</comment>
<evidence type="ECO:0000256" key="10">
    <source>
        <dbReference type="HAMAP-Rule" id="MF_01603"/>
    </source>
</evidence>
<dbReference type="SUPFAM" id="SSF53613">
    <property type="entry name" value="Ribokinase-like"/>
    <property type="match status" value="1"/>
</dbReference>
<feature type="compositionally biased region" description="Low complexity" evidence="11">
    <location>
        <begin position="521"/>
        <end position="532"/>
    </location>
</feature>
<keyword evidence="4 10" id="KW-0548">Nucleotidyltransferase</keyword>
<dbReference type="InterPro" id="IPR004821">
    <property type="entry name" value="Cyt_trans-like"/>
</dbReference>
<comment type="pathway">
    <text evidence="10">Nucleotide-sugar biosynthesis; ADP-L-glycero-beta-D-manno-heptose biosynthesis; ADP-L-glycero-beta-D-manno-heptose from D-glycero-beta-D-manno-heptose 7-phosphate: step 3/4.</text>
</comment>
<evidence type="ECO:0000256" key="1">
    <source>
        <dbReference type="ARBA" id="ARBA00002319"/>
    </source>
</evidence>
<evidence type="ECO:0000256" key="7">
    <source>
        <dbReference type="ARBA" id="ARBA00022840"/>
    </source>
</evidence>
<comment type="subunit">
    <text evidence="10">Homodimer.</text>
</comment>
<dbReference type="Proteomes" id="UP000609651">
    <property type="component" value="Unassembled WGS sequence"/>
</dbReference>
<sequence>MPHPPAIAARAHHAPPTHSPVKLAETVRNLGRPRVLVVGDVILDRYIWGEAERVSQEAPVILLRESKREVRLGGAANVANMLAGLGAQPVVAGVVGDDSDGRACRGALENAGVATGGLIADPARPTTVKERFLGRAHHRHPHQMLRVDREVRDALSPHVEDALLARVEQLLPTVAAVLLSDYGKGVLTPRVAAGVIAAAKKAGLPVLADPPGSGDCSRFRGATAITPNRTETGRAVGKQIETIGDAEAAGRQLVLEYDLSHAFVTIDSDGIVLAKRVASEEGGAGDCTTSVHPTRRRGVSDITGAGDVVLAVIGLAAAEGLSPEDQARLANVAGGIEVEKVGCAPVTRDEIVADLLSGGRGGAGRIVQDADALAELLAHRQASGQTVVFTNGCFDLLHAGHVASLEEASAQGDVLVVAVNTDASVRGLGKGSDRPLIPEEQRIAMLAALRAVDYVIPMPDATPHRLLRTLRPDVLVKGGTYSRDEIVGHEVVDGYGGSVRPLGVLEGWSTTQIVERIRGESSASDASQSSAPAEDEKIGDDDPTVLMRRAA</sequence>
<dbReference type="InterPro" id="IPR011913">
    <property type="entry name" value="RfaE_dom_I"/>
</dbReference>
<feature type="domain" description="Carbohydrate kinase PfkB" evidence="12">
    <location>
        <begin position="34"/>
        <end position="345"/>
    </location>
</feature>
<dbReference type="EC" id="2.7.1.167" evidence="10"/>
<feature type="domain" description="Cytidyltransferase-like" evidence="13">
    <location>
        <begin position="389"/>
        <end position="516"/>
    </location>
</feature>
<keyword evidence="6 10" id="KW-0418">Kinase</keyword>
<comment type="similarity">
    <text evidence="10">In the C-terminal section; belongs to the cytidylyltransferase family.</text>
</comment>
<evidence type="ECO:0000256" key="6">
    <source>
        <dbReference type="ARBA" id="ARBA00022777"/>
    </source>
</evidence>
<evidence type="ECO:0000256" key="4">
    <source>
        <dbReference type="ARBA" id="ARBA00022695"/>
    </source>
</evidence>
<dbReference type="NCBIfam" id="TIGR00125">
    <property type="entry name" value="cyt_tran_rel"/>
    <property type="match status" value="1"/>
</dbReference>
<accession>A0ABX1VF32</accession>
<feature type="binding site" evidence="10">
    <location>
        <begin position="228"/>
        <end position="231"/>
    </location>
    <ligand>
        <name>ATP</name>
        <dbReference type="ChEBI" id="CHEBI:30616"/>
    </ligand>
</feature>
<dbReference type="InterPro" id="IPR023030">
    <property type="entry name" value="Bifunc_HldE"/>
</dbReference>
<dbReference type="InterPro" id="IPR029056">
    <property type="entry name" value="Ribokinase-like"/>
</dbReference>
<evidence type="ECO:0000256" key="9">
    <source>
        <dbReference type="ARBA" id="ARBA00023277"/>
    </source>
</evidence>
<dbReference type="PANTHER" id="PTHR46969">
    <property type="entry name" value="BIFUNCTIONAL PROTEIN HLDE"/>
    <property type="match status" value="1"/>
</dbReference>
<reference evidence="14 15" key="1">
    <citation type="journal article" date="2020" name="Syst. Appl. Microbiol.">
        <title>Alienimonas chondri sp. nov., a novel planctomycete isolated from the biofilm of the red alga Chondrus crispus.</title>
        <authorList>
            <person name="Vitorino I."/>
            <person name="Albuquerque L."/>
            <person name="Wiegand S."/>
            <person name="Kallscheuer N."/>
            <person name="da Costa M.S."/>
            <person name="Lobo-da-Cunha A."/>
            <person name="Jogler C."/>
            <person name="Lage O.M."/>
        </authorList>
    </citation>
    <scope>NUCLEOTIDE SEQUENCE [LARGE SCALE GENOMIC DNA]</scope>
    <source>
        <strain evidence="14 15">LzC2</strain>
    </source>
</reference>
<dbReference type="SUPFAM" id="SSF52374">
    <property type="entry name" value="Nucleotidylyl transferase"/>
    <property type="match status" value="1"/>
</dbReference>
<dbReference type="Gene3D" id="3.40.1190.20">
    <property type="match status" value="1"/>
</dbReference>
<evidence type="ECO:0000313" key="15">
    <source>
        <dbReference type="Proteomes" id="UP000609651"/>
    </source>
</evidence>
<dbReference type="Gene3D" id="3.40.50.620">
    <property type="entry name" value="HUPs"/>
    <property type="match status" value="1"/>
</dbReference>
<feature type="region of interest" description="Cytidylyltransferase" evidence="10">
    <location>
        <begin position="389"/>
        <end position="551"/>
    </location>
</feature>
<evidence type="ECO:0000256" key="5">
    <source>
        <dbReference type="ARBA" id="ARBA00022741"/>
    </source>
</evidence>
<comment type="catalytic activity">
    <reaction evidence="10">
        <text>D-glycero-beta-D-manno-heptose 7-phosphate + ATP = D-glycero-beta-D-manno-heptose 1,7-bisphosphate + ADP + H(+)</text>
        <dbReference type="Rhea" id="RHEA:27473"/>
        <dbReference type="ChEBI" id="CHEBI:15378"/>
        <dbReference type="ChEBI" id="CHEBI:30616"/>
        <dbReference type="ChEBI" id="CHEBI:60204"/>
        <dbReference type="ChEBI" id="CHEBI:60208"/>
        <dbReference type="ChEBI" id="CHEBI:456216"/>
        <dbReference type="EC" id="2.7.1.167"/>
    </reaction>
</comment>
<dbReference type="Pfam" id="PF00294">
    <property type="entry name" value="PfkB"/>
    <property type="match status" value="1"/>
</dbReference>
<evidence type="ECO:0000256" key="8">
    <source>
        <dbReference type="ARBA" id="ARBA00023268"/>
    </source>
</evidence>
<dbReference type="Pfam" id="PF01467">
    <property type="entry name" value="CTP_transf_like"/>
    <property type="match status" value="1"/>
</dbReference>
<comment type="function">
    <text evidence="1 10">Catalyzes the phosphorylation of D-glycero-D-manno-heptose 7-phosphate at the C-1 position to selectively form D-glycero-beta-D-manno-heptose-1,7-bisphosphate.</text>
</comment>
<feature type="region of interest" description="Disordered" evidence="11">
    <location>
        <begin position="518"/>
        <end position="551"/>
    </location>
</feature>
<keyword evidence="15" id="KW-1185">Reference proteome</keyword>
<dbReference type="CDD" id="cd01172">
    <property type="entry name" value="RfaE_like"/>
    <property type="match status" value="1"/>
</dbReference>
<protein>
    <recommendedName>
        <fullName evidence="10">Bifunctional protein HldE</fullName>
    </recommendedName>
    <domain>
        <recommendedName>
            <fullName evidence="10">D-beta-D-heptose 7-phosphate kinase</fullName>
            <ecNumber evidence="10">2.7.1.167</ecNumber>
        </recommendedName>
        <alternativeName>
            <fullName evidence="10">D-beta-D-heptose 7-phosphotransferase</fullName>
        </alternativeName>
        <alternativeName>
            <fullName evidence="10">D-glycero-beta-D-manno-heptose-7-phosphate kinase</fullName>
        </alternativeName>
    </domain>
    <domain>
        <recommendedName>
            <fullName evidence="10">D-beta-D-heptose 1-phosphate adenylyltransferase</fullName>
            <ecNumber evidence="10">2.7.7.70</ecNumber>
        </recommendedName>
        <alternativeName>
            <fullName evidence="10">D-glycero-beta-D-manno-heptose 1-phosphate adenylyltransferase</fullName>
        </alternativeName>
    </domain>
</protein>
<comment type="function">
    <text evidence="2 10">Catalyzes the ADP transfer from ATP to D-glycero-beta-D-manno-heptose 1-phosphate, yielding ADP-D-glycero-beta-D-manno-heptose.</text>
</comment>
<keyword evidence="3 10" id="KW-0808">Transferase</keyword>
<evidence type="ECO:0000256" key="11">
    <source>
        <dbReference type="SAM" id="MobiDB-lite"/>
    </source>
</evidence>
<dbReference type="InterPro" id="IPR011611">
    <property type="entry name" value="PfkB_dom"/>
</dbReference>
<gene>
    <name evidence="10 14" type="primary">hldE</name>
    <name evidence="14" type="ORF">LzC2_28000</name>
</gene>
<dbReference type="PANTHER" id="PTHR46969:SF1">
    <property type="entry name" value="BIFUNCTIONAL PROTEIN HLDE"/>
    <property type="match status" value="1"/>
</dbReference>
<evidence type="ECO:0000256" key="3">
    <source>
        <dbReference type="ARBA" id="ARBA00022679"/>
    </source>
</evidence>
<dbReference type="EC" id="2.7.7.70" evidence="10"/>
<evidence type="ECO:0000259" key="12">
    <source>
        <dbReference type="Pfam" id="PF00294"/>
    </source>
</evidence>
<name>A0ABX1VF32_9PLAN</name>
<comment type="similarity">
    <text evidence="10">In the N-terminal section; belongs to the carbohydrate kinase PfkB family.</text>
</comment>
<dbReference type="HAMAP" id="MF_01603">
    <property type="entry name" value="HldE"/>
    <property type="match status" value="1"/>
</dbReference>